<dbReference type="GO" id="GO:0008897">
    <property type="term" value="F:holo-[acyl-carrier-protein] synthase activity"/>
    <property type="evidence" value="ECO:0007669"/>
    <property type="project" value="UniProtKB-UniRule"/>
</dbReference>
<dbReference type="EC" id="2.7.8.7" evidence="8"/>
<keyword evidence="7 8" id="KW-0275">Fatty acid biosynthesis</keyword>
<dbReference type="HAMAP" id="MF_00101">
    <property type="entry name" value="AcpS"/>
    <property type="match status" value="1"/>
</dbReference>
<dbReference type="NCBIfam" id="TIGR00556">
    <property type="entry name" value="pantethn_trn"/>
    <property type="match status" value="1"/>
</dbReference>
<accession>A0A1H9ZNT9</accession>
<comment type="function">
    <text evidence="8">Transfers the 4'-phosphopantetheine moiety from coenzyme A to a Ser of acyl-carrier-protein.</text>
</comment>
<evidence type="ECO:0000256" key="1">
    <source>
        <dbReference type="ARBA" id="ARBA00022516"/>
    </source>
</evidence>
<organism evidence="10 11">
    <name type="scientific">Anaerobranca gottschalkii DSM 13577</name>
    <dbReference type="NCBI Taxonomy" id="1120990"/>
    <lineage>
        <taxon>Bacteria</taxon>
        <taxon>Bacillati</taxon>
        <taxon>Bacillota</taxon>
        <taxon>Clostridia</taxon>
        <taxon>Eubacteriales</taxon>
        <taxon>Proteinivoracaceae</taxon>
        <taxon>Anaerobranca</taxon>
    </lineage>
</organism>
<keyword evidence="6 8" id="KW-0443">Lipid metabolism</keyword>
<comment type="similarity">
    <text evidence="8">Belongs to the P-Pant transferase superfamily. AcpS family.</text>
</comment>
<evidence type="ECO:0000313" key="11">
    <source>
        <dbReference type="Proteomes" id="UP000243819"/>
    </source>
</evidence>
<dbReference type="RefSeq" id="WP_091349657.1">
    <property type="nucleotide sequence ID" value="NZ_FOIF01000011.1"/>
</dbReference>
<evidence type="ECO:0000256" key="8">
    <source>
        <dbReference type="HAMAP-Rule" id="MF_00101"/>
    </source>
</evidence>
<dbReference type="OrthoDB" id="517356at2"/>
<keyword evidence="2 8" id="KW-0808">Transferase</keyword>
<keyword evidence="5 8" id="KW-0460">Magnesium</keyword>
<protein>
    <recommendedName>
        <fullName evidence="8">Holo-[acyl-carrier-protein] synthase</fullName>
        <shortName evidence="8">Holo-ACP synthase</shortName>
        <ecNumber evidence="8">2.7.8.7</ecNumber>
    </recommendedName>
    <alternativeName>
        <fullName evidence="8">4'-phosphopantetheinyl transferase AcpS</fullName>
    </alternativeName>
</protein>
<feature type="binding site" evidence="8">
    <location>
        <position position="54"/>
    </location>
    <ligand>
        <name>Mg(2+)</name>
        <dbReference type="ChEBI" id="CHEBI:18420"/>
    </ligand>
</feature>
<keyword evidence="8" id="KW-0963">Cytoplasm</keyword>
<dbReference type="Proteomes" id="UP000243819">
    <property type="component" value="Unassembled WGS sequence"/>
</dbReference>
<dbReference type="NCBIfam" id="NF000832">
    <property type="entry name" value="PRK00070.3-2"/>
    <property type="match status" value="1"/>
</dbReference>
<evidence type="ECO:0000256" key="5">
    <source>
        <dbReference type="ARBA" id="ARBA00022842"/>
    </source>
</evidence>
<comment type="subcellular location">
    <subcellularLocation>
        <location evidence="8">Cytoplasm</location>
    </subcellularLocation>
</comment>
<dbReference type="InterPro" id="IPR004568">
    <property type="entry name" value="Ppantetheine-prot_Trfase_dom"/>
</dbReference>
<dbReference type="EMBL" id="FOIF01000011">
    <property type="protein sequence ID" value="SES83003.1"/>
    <property type="molecule type" value="Genomic_DNA"/>
</dbReference>
<dbReference type="NCBIfam" id="TIGR00516">
    <property type="entry name" value="acpS"/>
    <property type="match status" value="1"/>
</dbReference>
<evidence type="ECO:0000313" key="10">
    <source>
        <dbReference type="EMBL" id="SES83003.1"/>
    </source>
</evidence>
<comment type="catalytic activity">
    <reaction evidence="8">
        <text>apo-[ACP] + CoA = holo-[ACP] + adenosine 3',5'-bisphosphate + H(+)</text>
        <dbReference type="Rhea" id="RHEA:12068"/>
        <dbReference type="Rhea" id="RHEA-COMP:9685"/>
        <dbReference type="Rhea" id="RHEA-COMP:9690"/>
        <dbReference type="ChEBI" id="CHEBI:15378"/>
        <dbReference type="ChEBI" id="CHEBI:29999"/>
        <dbReference type="ChEBI" id="CHEBI:57287"/>
        <dbReference type="ChEBI" id="CHEBI:58343"/>
        <dbReference type="ChEBI" id="CHEBI:64479"/>
        <dbReference type="EC" id="2.7.8.7"/>
    </reaction>
</comment>
<dbReference type="InterPro" id="IPR002582">
    <property type="entry name" value="ACPS"/>
</dbReference>
<dbReference type="Gene3D" id="3.90.470.20">
    <property type="entry name" value="4'-phosphopantetheinyl transferase domain"/>
    <property type="match status" value="1"/>
</dbReference>
<keyword evidence="11" id="KW-1185">Reference proteome</keyword>
<evidence type="ECO:0000256" key="4">
    <source>
        <dbReference type="ARBA" id="ARBA00022832"/>
    </source>
</evidence>
<dbReference type="AlphaFoldDB" id="A0A1H9ZNT9"/>
<gene>
    <name evidence="8" type="primary">acpS</name>
    <name evidence="10" type="ORF">SAMN03080614_101117</name>
</gene>
<proteinExistence type="inferred from homology"/>
<dbReference type="Pfam" id="PF01648">
    <property type="entry name" value="ACPS"/>
    <property type="match status" value="1"/>
</dbReference>
<comment type="cofactor">
    <cofactor evidence="8">
        <name>Mg(2+)</name>
        <dbReference type="ChEBI" id="CHEBI:18420"/>
    </cofactor>
</comment>
<reference evidence="11" key="1">
    <citation type="submission" date="2016-10" db="EMBL/GenBank/DDBJ databases">
        <authorList>
            <person name="Varghese N."/>
            <person name="Submissions S."/>
        </authorList>
    </citation>
    <scope>NUCLEOTIDE SEQUENCE [LARGE SCALE GENOMIC DNA]</scope>
    <source>
        <strain evidence="11">DSM 13577</strain>
    </source>
</reference>
<name>A0A1H9ZNT9_9FIRM</name>
<evidence type="ECO:0000256" key="3">
    <source>
        <dbReference type="ARBA" id="ARBA00022723"/>
    </source>
</evidence>
<dbReference type="STRING" id="1120990.SAMN03080614_101117"/>
<evidence type="ECO:0000256" key="2">
    <source>
        <dbReference type="ARBA" id="ARBA00022679"/>
    </source>
</evidence>
<keyword evidence="1 8" id="KW-0444">Lipid biosynthesis</keyword>
<dbReference type="InterPro" id="IPR037143">
    <property type="entry name" value="4-PPantetheinyl_Trfase_dom_sf"/>
</dbReference>
<dbReference type="GO" id="GO:0005737">
    <property type="term" value="C:cytoplasm"/>
    <property type="evidence" value="ECO:0007669"/>
    <property type="project" value="UniProtKB-SubCell"/>
</dbReference>
<dbReference type="GO" id="GO:0000287">
    <property type="term" value="F:magnesium ion binding"/>
    <property type="evidence" value="ECO:0007669"/>
    <property type="project" value="UniProtKB-UniRule"/>
</dbReference>
<keyword evidence="4 8" id="KW-0276">Fatty acid metabolism</keyword>
<sequence length="121" mass="13097">MIIGVGVDIVDIPRITKVLEGRGEKFLQRIFTKKELELMSLKPATVAGRFAAKEAVAKALGVGIGLISWQEIEIIKDNLGKPKVRLTGRALKRAKVLGIARVHLSISHSKTQAVAYVIGEG</sequence>
<feature type="binding site" evidence="8">
    <location>
        <position position="8"/>
    </location>
    <ligand>
        <name>Mg(2+)</name>
        <dbReference type="ChEBI" id="CHEBI:18420"/>
    </ligand>
</feature>
<keyword evidence="3 8" id="KW-0479">Metal-binding</keyword>
<evidence type="ECO:0000256" key="7">
    <source>
        <dbReference type="ARBA" id="ARBA00023160"/>
    </source>
</evidence>
<feature type="domain" description="4'-phosphopantetheinyl transferase" evidence="9">
    <location>
        <begin position="4"/>
        <end position="97"/>
    </location>
</feature>
<evidence type="ECO:0000256" key="6">
    <source>
        <dbReference type="ARBA" id="ARBA00023098"/>
    </source>
</evidence>
<evidence type="ECO:0000259" key="9">
    <source>
        <dbReference type="Pfam" id="PF01648"/>
    </source>
</evidence>
<dbReference type="GO" id="GO:0006633">
    <property type="term" value="P:fatty acid biosynthetic process"/>
    <property type="evidence" value="ECO:0007669"/>
    <property type="project" value="UniProtKB-UniRule"/>
</dbReference>
<dbReference type="InterPro" id="IPR008278">
    <property type="entry name" value="4-PPantetheinyl_Trfase_dom"/>
</dbReference>
<dbReference type="SUPFAM" id="SSF56214">
    <property type="entry name" value="4'-phosphopantetheinyl transferase"/>
    <property type="match status" value="1"/>
</dbReference>